<organism evidence="2 3">
    <name type="scientific">Candidatus Daviesbacteria bacterium GW2011_GWB1_36_5</name>
    <dbReference type="NCBI Taxonomy" id="1618426"/>
    <lineage>
        <taxon>Bacteria</taxon>
        <taxon>Candidatus Daviesiibacteriota</taxon>
    </lineage>
</organism>
<dbReference type="Proteomes" id="UP000034492">
    <property type="component" value="Unassembled WGS sequence"/>
</dbReference>
<name>A0A0G0EQA0_9BACT</name>
<evidence type="ECO:0000313" key="3">
    <source>
        <dbReference type="Proteomes" id="UP000034492"/>
    </source>
</evidence>
<reference evidence="2 3" key="1">
    <citation type="journal article" date="2015" name="Nature">
        <title>rRNA introns, odd ribosomes, and small enigmatic genomes across a large radiation of phyla.</title>
        <authorList>
            <person name="Brown C.T."/>
            <person name="Hug L.A."/>
            <person name="Thomas B.C."/>
            <person name="Sharon I."/>
            <person name="Castelle C.J."/>
            <person name="Singh A."/>
            <person name="Wilkins M.J."/>
            <person name="Williams K.H."/>
            <person name="Banfield J.F."/>
        </authorList>
    </citation>
    <scope>NUCLEOTIDE SEQUENCE [LARGE SCALE GENOMIC DNA]</scope>
</reference>
<comment type="caution">
    <text evidence="2">The sequence shown here is derived from an EMBL/GenBank/DDBJ whole genome shotgun (WGS) entry which is preliminary data.</text>
</comment>
<dbReference type="EMBL" id="LBSA01000017">
    <property type="protein sequence ID" value="KKQ09083.1"/>
    <property type="molecule type" value="Genomic_DNA"/>
</dbReference>
<feature type="region of interest" description="Disordered" evidence="1">
    <location>
        <begin position="98"/>
        <end position="123"/>
    </location>
</feature>
<gene>
    <name evidence="2" type="ORF">US19_C0017G0028</name>
</gene>
<evidence type="ECO:0000256" key="1">
    <source>
        <dbReference type="SAM" id="MobiDB-lite"/>
    </source>
</evidence>
<sequence>MFKILVPLIAVAAIALFIVFKSVFLPGKPAANLQTQNSTNSTASSVPLTQAPSSETALPAASASPSFPPKNVTSVDDSRIRTIETAIIDLRSQIAALKDTASPSPSSTTSTSTTASTTTKSPEYIPVGAGEAQMSGNNWTTIPGYEVTIDSSNYSGYKSAVLEASIRLNQPGGSIQARLYNSTDGSNVSSTDLSVTTTEYSLGSSGSFSLASGSKTYKLQLNSTNGTTSFVQSARIKVSF</sequence>
<evidence type="ECO:0000313" key="2">
    <source>
        <dbReference type="EMBL" id="KKQ09083.1"/>
    </source>
</evidence>
<proteinExistence type="predicted"/>
<protein>
    <submittedName>
        <fullName evidence="2">Uncharacterized protein</fullName>
    </submittedName>
</protein>
<feature type="compositionally biased region" description="Low complexity" evidence="1">
    <location>
        <begin position="35"/>
        <end position="65"/>
    </location>
</feature>
<feature type="region of interest" description="Disordered" evidence="1">
    <location>
        <begin position="35"/>
        <end position="75"/>
    </location>
</feature>
<accession>A0A0G0EQA0</accession>
<dbReference type="AlphaFoldDB" id="A0A0G0EQA0"/>
<feature type="compositionally biased region" description="Low complexity" evidence="1">
    <location>
        <begin position="100"/>
        <end position="119"/>
    </location>
</feature>